<name>A0A164NCH3_BACCE</name>
<dbReference type="GO" id="GO:0009265">
    <property type="term" value="P:2'-deoxyribonucleotide biosynthetic process"/>
    <property type="evidence" value="ECO:0007669"/>
    <property type="project" value="TreeGrafter"/>
</dbReference>
<comment type="caution">
    <text evidence="3">The sequence shown here is derived from an EMBL/GenBank/DDBJ whole genome shotgun (WGS) entry which is preliminary data.</text>
</comment>
<accession>A0A164NCH3</accession>
<evidence type="ECO:0000256" key="1">
    <source>
        <dbReference type="ARBA" id="ARBA00022741"/>
    </source>
</evidence>
<protein>
    <submittedName>
        <fullName evidence="3">Anaerobic ribonucleoside-triphosphate reductase</fullName>
    </submittedName>
</protein>
<dbReference type="EMBL" id="LJKE01000056">
    <property type="protein sequence ID" value="KZD63348.1"/>
    <property type="molecule type" value="Genomic_DNA"/>
</dbReference>
<gene>
    <name evidence="3" type="ORF">B4088_3333</name>
</gene>
<keyword evidence="2" id="KW-0067">ATP-binding</keyword>
<evidence type="ECO:0000313" key="4">
    <source>
        <dbReference type="Proteomes" id="UP000076482"/>
    </source>
</evidence>
<dbReference type="GO" id="GO:0031250">
    <property type="term" value="C:anaerobic ribonucleoside-triphosphate reductase complex"/>
    <property type="evidence" value="ECO:0007669"/>
    <property type="project" value="TreeGrafter"/>
</dbReference>
<dbReference type="PANTHER" id="PTHR21075">
    <property type="entry name" value="ANAEROBIC RIBONUCLEOSIDE-TRIPHOSPHATE REDUCTASE"/>
    <property type="match status" value="1"/>
</dbReference>
<dbReference type="GO" id="GO:0008998">
    <property type="term" value="F:ribonucleoside-triphosphate reductase (thioredoxin) activity"/>
    <property type="evidence" value="ECO:0007669"/>
    <property type="project" value="TreeGrafter"/>
</dbReference>
<dbReference type="Proteomes" id="UP000076482">
    <property type="component" value="Unassembled WGS sequence"/>
</dbReference>
<sequence>MNILFYCQKRDGSIVPFDKKYITSAIHAAFKNSHEGNQYVARKVTESVCDILIRKYQDKVPSVEDIQDVVEEQLIYFHFIETARKYILYRNQHKELRKTQEKIFF</sequence>
<evidence type="ECO:0000256" key="2">
    <source>
        <dbReference type="ARBA" id="ARBA00022840"/>
    </source>
</evidence>
<organism evidence="3 4">
    <name type="scientific">Bacillus cereus</name>
    <dbReference type="NCBI Taxonomy" id="1396"/>
    <lineage>
        <taxon>Bacteria</taxon>
        <taxon>Bacillati</taxon>
        <taxon>Bacillota</taxon>
        <taxon>Bacilli</taxon>
        <taxon>Bacillales</taxon>
        <taxon>Bacillaceae</taxon>
        <taxon>Bacillus</taxon>
        <taxon>Bacillus cereus group</taxon>
    </lineage>
</organism>
<dbReference type="InterPro" id="IPR005144">
    <property type="entry name" value="ATP-cone_dom"/>
</dbReference>
<dbReference type="PROSITE" id="PS51161">
    <property type="entry name" value="ATP_CONE"/>
    <property type="match status" value="1"/>
</dbReference>
<proteinExistence type="predicted"/>
<dbReference type="GO" id="GO:0004748">
    <property type="term" value="F:ribonucleoside-diphosphate reductase activity, thioredoxin disulfide as acceptor"/>
    <property type="evidence" value="ECO:0007669"/>
    <property type="project" value="TreeGrafter"/>
</dbReference>
<dbReference type="Pfam" id="PF03477">
    <property type="entry name" value="ATP-cone"/>
    <property type="match status" value="1"/>
</dbReference>
<evidence type="ECO:0000313" key="3">
    <source>
        <dbReference type="EMBL" id="KZD63348.1"/>
    </source>
</evidence>
<dbReference type="PATRIC" id="fig|1396.535.peg.3979"/>
<dbReference type="AlphaFoldDB" id="A0A164NCH3"/>
<dbReference type="PANTHER" id="PTHR21075:SF0">
    <property type="entry name" value="ANAEROBIC RIBONUCLEOSIDE-TRIPHOSPHATE REDUCTASE"/>
    <property type="match status" value="1"/>
</dbReference>
<dbReference type="RefSeq" id="WP_063261648.1">
    <property type="nucleotide sequence ID" value="NZ_LJKE01000056.1"/>
</dbReference>
<reference evidence="3 4" key="1">
    <citation type="submission" date="2015-09" db="EMBL/GenBank/DDBJ databases">
        <title>Bacillus cereus food isolates.</title>
        <authorList>
            <person name="Boekhorst J."/>
        </authorList>
    </citation>
    <scope>NUCLEOTIDE SEQUENCE [LARGE SCALE GENOMIC DNA]</scope>
    <source>
        <strain evidence="3 4">B4088</strain>
    </source>
</reference>
<dbReference type="GO" id="GO:0005524">
    <property type="term" value="F:ATP binding"/>
    <property type="evidence" value="ECO:0007669"/>
    <property type="project" value="UniProtKB-UniRule"/>
</dbReference>
<keyword evidence="1" id="KW-0547">Nucleotide-binding</keyword>